<evidence type="ECO:0000256" key="6">
    <source>
        <dbReference type="PROSITE-ProRule" id="PRU00089"/>
    </source>
</evidence>
<name>A0A8B7Y080_ACAPL</name>
<dbReference type="Gene3D" id="1.10.10.10">
    <property type="entry name" value="Winged helix-like DNA-binding domain superfamily/Winged helix DNA-binding domain"/>
    <property type="match status" value="1"/>
</dbReference>
<comment type="subcellular location">
    <subcellularLocation>
        <location evidence="1 6">Nucleus</location>
    </subcellularLocation>
</comment>
<dbReference type="Pfam" id="PF00250">
    <property type="entry name" value="Forkhead"/>
    <property type="match status" value="1"/>
</dbReference>
<dbReference type="GO" id="GO:0009653">
    <property type="term" value="P:anatomical structure morphogenesis"/>
    <property type="evidence" value="ECO:0007669"/>
    <property type="project" value="TreeGrafter"/>
</dbReference>
<feature type="DNA-binding region" description="Fork-head" evidence="6">
    <location>
        <begin position="127"/>
        <end position="221"/>
    </location>
</feature>
<evidence type="ECO:0000256" key="5">
    <source>
        <dbReference type="ARBA" id="ARBA00023242"/>
    </source>
</evidence>
<dbReference type="Proteomes" id="UP000694845">
    <property type="component" value="Unplaced"/>
</dbReference>
<reference evidence="10" key="1">
    <citation type="submission" date="2025-08" db="UniProtKB">
        <authorList>
            <consortium name="RefSeq"/>
        </authorList>
    </citation>
    <scope>IDENTIFICATION</scope>
</reference>
<feature type="domain" description="Fork-head" evidence="8">
    <location>
        <begin position="127"/>
        <end position="221"/>
    </location>
</feature>
<evidence type="ECO:0000256" key="2">
    <source>
        <dbReference type="ARBA" id="ARBA00023015"/>
    </source>
</evidence>
<keyword evidence="4" id="KW-0804">Transcription</keyword>
<gene>
    <name evidence="10" type="primary">LOC110977070</name>
</gene>
<dbReference type="AlphaFoldDB" id="A0A8B7Y080"/>
<dbReference type="GO" id="GO:0005634">
    <property type="term" value="C:nucleus"/>
    <property type="evidence" value="ECO:0007669"/>
    <property type="project" value="UniProtKB-SubCell"/>
</dbReference>
<organism evidence="9 10">
    <name type="scientific">Acanthaster planci</name>
    <name type="common">Crown-of-thorns starfish</name>
    <dbReference type="NCBI Taxonomy" id="133434"/>
    <lineage>
        <taxon>Eukaryota</taxon>
        <taxon>Metazoa</taxon>
        <taxon>Echinodermata</taxon>
        <taxon>Eleutherozoa</taxon>
        <taxon>Asterozoa</taxon>
        <taxon>Asteroidea</taxon>
        <taxon>Valvatacea</taxon>
        <taxon>Valvatida</taxon>
        <taxon>Acanthasteridae</taxon>
        <taxon>Acanthaster</taxon>
    </lineage>
</organism>
<keyword evidence="9" id="KW-1185">Reference proteome</keyword>
<dbReference type="SUPFAM" id="SSF46785">
    <property type="entry name" value="Winged helix' DNA-binding domain"/>
    <property type="match status" value="1"/>
</dbReference>
<dbReference type="InterPro" id="IPR050211">
    <property type="entry name" value="FOX_domain-containing"/>
</dbReference>
<feature type="region of interest" description="Disordered" evidence="7">
    <location>
        <begin position="338"/>
        <end position="366"/>
    </location>
</feature>
<keyword evidence="2" id="KW-0805">Transcription regulation</keyword>
<dbReference type="OMA" id="GIYKYVA"/>
<dbReference type="InterPro" id="IPR030456">
    <property type="entry name" value="TF_fork_head_CS_2"/>
</dbReference>
<dbReference type="PANTHER" id="PTHR11829:SF384">
    <property type="entry name" value="FORK-HEAD DOMAIN-CONTAINING PROTEIN"/>
    <property type="match status" value="1"/>
</dbReference>
<dbReference type="GeneID" id="110977070"/>
<dbReference type="InterPro" id="IPR036388">
    <property type="entry name" value="WH-like_DNA-bd_sf"/>
</dbReference>
<feature type="region of interest" description="Disordered" evidence="7">
    <location>
        <begin position="215"/>
        <end position="238"/>
    </location>
</feature>
<dbReference type="GO" id="GO:0030154">
    <property type="term" value="P:cell differentiation"/>
    <property type="evidence" value="ECO:0007669"/>
    <property type="project" value="TreeGrafter"/>
</dbReference>
<proteinExistence type="predicted"/>
<protein>
    <submittedName>
        <fullName evidence="10">Forkhead box protein I1-like</fullName>
    </submittedName>
</protein>
<dbReference type="PROSITE" id="PS50039">
    <property type="entry name" value="FORK_HEAD_3"/>
    <property type="match status" value="1"/>
</dbReference>
<evidence type="ECO:0000256" key="3">
    <source>
        <dbReference type="ARBA" id="ARBA00023125"/>
    </source>
</evidence>
<dbReference type="InterPro" id="IPR001766">
    <property type="entry name" value="Fork_head_dom"/>
</dbReference>
<evidence type="ECO:0000313" key="9">
    <source>
        <dbReference type="Proteomes" id="UP000694845"/>
    </source>
</evidence>
<keyword evidence="5 6" id="KW-0539">Nucleus</keyword>
<dbReference type="PROSITE" id="PS00658">
    <property type="entry name" value="FORK_HEAD_2"/>
    <property type="match status" value="1"/>
</dbReference>
<evidence type="ECO:0000256" key="4">
    <source>
        <dbReference type="ARBA" id="ARBA00023163"/>
    </source>
</evidence>
<dbReference type="RefSeq" id="XP_022086564.1">
    <property type="nucleotide sequence ID" value="XM_022230872.1"/>
</dbReference>
<dbReference type="OrthoDB" id="5402974at2759"/>
<dbReference type="KEGG" id="aplc:110977070"/>
<dbReference type="PANTHER" id="PTHR11829">
    <property type="entry name" value="FORKHEAD BOX PROTEIN"/>
    <property type="match status" value="1"/>
</dbReference>
<accession>A0A8B7Y080</accession>
<dbReference type="GO" id="GO:0000981">
    <property type="term" value="F:DNA-binding transcription factor activity, RNA polymerase II-specific"/>
    <property type="evidence" value="ECO:0007669"/>
    <property type="project" value="TreeGrafter"/>
</dbReference>
<dbReference type="PRINTS" id="PR00053">
    <property type="entry name" value="FORKHEAD"/>
</dbReference>
<dbReference type="FunFam" id="1.10.10.10:FF:000016">
    <property type="entry name" value="Forkhead box protein I1"/>
    <property type="match status" value="1"/>
</dbReference>
<evidence type="ECO:0000256" key="7">
    <source>
        <dbReference type="SAM" id="MobiDB-lite"/>
    </source>
</evidence>
<feature type="compositionally biased region" description="Basic and acidic residues" evidence="7">
    <location>
        <begin position="224"/>
        <end position="236"/>
    </location>
</feature>
<keyword evidence="3 6" id="KW-0238">DNA-binding</keyword>
<evidence type="ECO:0000256" key="1">
    <source>
        <dbReference type="ARBA" id="ARBA00004123"/>
    </source>
</evidence>
<dbReference type="GO" id="GO:0000978">
    <property type="term" value="F:RNA polymerase II cis-regulatory region sequence-specific DNA binding"/>
    <property type="evidence" value="ECO:0007669"/>
    <property type="project" value="TreeGrafter"/>
</dbReference>
<dbReference type="InterPro" id="IPR036390">
    <property type="entry name" value="WH_DNA-bd_sf"/>
</dbReference>
<dbReference type="SMART" id="SM00339">
    <property type="entry name" value="FH"/>
    <property type="match status" value="1"/>
</dbReference>
<evidence type="ECO:0000259" key="8">
    <source>
        <dbReference type="PROSITE" id="PS50039"/>
    </source>
</evidence>
<sequence>MHPTFHGMYSSVGIQQQAMATGYLAGSAFDYNMTSSYPRRQSVWLGGTSPAFTANAPAYNLGSPPTAPSPYMTPSACGGGSYQFSSPQGPAAVAGGAAPCYPTAGFPSPDFGWFSLSSQHDLYKMVRPPYSYSALIAMSIQSAPDRKITLSGIYKYVAENFPFYKKSKAGWQNSIRHNLSLNDCFVKVARADSDPGKGHYWTLDPNCEKMFDNGNFRRKRKRRENNSKTDGQDLHKSSKLSTMADEVFNSSANLVKMSASSPVLTPEFPFPNPMGQEESAGPLPERKPCLYQSSPQSDNLLASFAAFANKQFAELRQQGGGKAAGTGTLATVAGPRQDRLKPECEKAVPSGGESTDGPGQGVGAHGASRYGFSVRSLLGQAYPHQNIND</sequence>
<evidence type="ECO:0000313" key="10">
    <source>
        <dbReference type="RefSeq" id="XP_022086564.1"/>
    </source>
</evidence>